<dbReference type="CDD" id="cd04493">
    <property type="entry name" value="BRCA2DBD_OB1"/>
    <property type="match status" value="1"/>
</dbReference>
<evidence type="ECO:0000256" key="5">
    <source>
        <dbReference type="ARBA" id="ARBA00023204"/>
    </source>
</evidence>
<dbReference type="PANTHER" id="PTHR11289:SF0">
    <property type="entry name" value="BREAST CANCER TYPE 2 SUSCEPTIBILITY PROTEIN"/>
    <property type="match status" value="1"/>
</dbReference>
<evidence type="ECO:0000256" key="4">
    <source>
        <dbReference type="ARBA" id="ARBA00023172"/>
    </source>
</evidence>
<dbReference type="InterPro" id="IPR015525">
    <property type="entry name" value="BRCA2"/>
</dbReference>
<proteinExistence type="predicted"/>
<dbReference type="Pfam" id="PF09103">
    <property type="entry name" value="BRCA-2_OB1"/>
    <property type="match status" value="1"/>
</dbReference>
<reference evidence="7 8" key="1">
    <citation type="journal article" date="2020" name="Mol. Plant">
        <title>The Chromosome-Based Rubber Tree Genome Provides New Insights into Spurge Genome Evolution and Rubber Biosynthesis.</title>
        <authorList>
            <person name="Liu J."/>
            <person name="Shi C."/>
            <person name="Shi C.C."/>
            <person name="Li W."/>
            <person name="Zhang Q.J."/>
            <person name="Zhang Y."/>
            <person name="Li K."/>
            <person name="Lu H.F."/>
            <person name="Shi C."/>
            <person name="Zhu S.T."/>
            <person name="Xiao Z.Y."/>
            <person name="Nan H."/>
            <person name="Yue Y."/>
            <person name="Zhu X.G."/>
            <person name="Wu Y."/>
            <person name="Hong X.N."/>
            <person name="Fan G.Y."/>
            <person name="Tong Y."/>
            <person name="Zhang D."/>
            <person name="Mao C.L."/>
            <person name="Liu Y.L."/>
            <person name="Hao S.J."/>
            <person name="Liu W.Q."/>
            <person name="Lv M.Q."/>
            <person name="Zhang H.B."/>
            <person name="Liu Y."/>
            <person name="Hu-Tang G.R."/>
            <person name="Wang J.P."/>
            <person name="Wang J.H."/>
            <person name="Sun Y.H."/>
            <person name="Ni S.B."/>
            <person name="Chen W.B."/>
            <person name="Zhang X.C."/>
            <person name="Jiao Y.N."/>
            <person name="Eichler E.E."/>
            <person name="Li G.H."/>
            <person name="Liu X."/>
            <person name="Gao L.Z."/>
        </authorList>
    </citation>
    <scope>NUCLEOTIDE SEQUENCE [LARGE SCALE GENOMIC DNA]</scope>
    <source>
        <strain evidence="8">cv. GT1</strain>
        <tissue evidence="7">Leaf</tissue>
    </source>
</reference>
<dbReference type="GO" id="GO:0006355">
    <property type="term" value="P:regulation of DNA-templated transcription"/>
    <property type="evidence" value="ECO:0007669"/>
    <property type="project" value="TreeGrafter"/>
</dbReference>
<sequence length="868" mass="96019">MYVSDVICFVDCSTLLENGEEDVDHAPMFRTGLGKSVALKQSSIAKALSVLGDNDNAISSVCLADETHCTDNVGGFNNSLFCTGSGKSVNVSSAGLIRAKALLGLENNNDVSSFQGFQHPRKSSNAIEEHEWRGSLHLRMKEGGRSLSVSSDALERAKSLLGDPDLVDDDKFCGLDNAAPSIQRPLSNGSCKTDTVEDNSLEIFIGSRINPNVYLLPHLKILAAEEQFPLDILFIFQECTSRNILECLPQTKAWWIANHYKWIVWKLACYERCYPLKAATRFLTVTNVLEELKYRYEREVNHGHRSAIKRILEGDAPPSSMLVVCISAIRISCEPKIETVAANGGECSNAAKVELTDGWYSIKSLLDGPLSKQLAARKMFVGQKLRIWGAGLCGWVGPVSPLQVLAPRTVSLLLHINGTYRAHWADRLGFCKDVGPPLAFRCIKSNGGLVPQTLVGVTRIYPVLFKEKLINGGSIVRTERMESKTTQSYNQRRSAVVEGIVSEYQRGMKGSYIYNDSDSEGAKILKILETAAEPEVIMAEMSPEQLTSFASYQAKLEAIKQLDMEEAIKKALRDAGLGEREVTPFMRVRVVGLTNYQGKGFPKVGLITIWNPTEKQQSELVEGQAYAVAGLLPVNSDSNTLYLQARGSTTKWQPLSSFTIQHFRPFFSPRVSVLLSNLGEVPLSSEFDTAAYIVHVGEVYTTAQWKKQWVFVTDNSLSTLESEEISNSLLAISFCSPYIDGDSFSPINYNLAGSTVSTYIMIVTNESDLRQSTLAKQNFKLVSMKWVACFLLLINLKRKFYLLLAIIRLEVEGPIGLTKKRAWGVAVLLVAVVTSTSMRLRAFGIFIGFLSTAVVLETEVFRLKHVDK</sequence>
<dbReference type="Pfam" id="PF09169">
    <property type="entry name" value="BRCA-2_helical"/>
    <property type="match status" value="1"/>
</dbReference>
<keyword evidence="2" id="KW-0227">DNA damage</keyword>
<evidence type="ECO:0000256" key="3">
    <source>
        <dbReference type="ARBA" id="ARBA00023125"/>
    </source>
</evidence>
<keyword evidence="1" id="KW-0677">Repeat</keyword>
<dbReference type="GO" id="GO:0003677">
    <property type="term" value="F:DNA binding"/>
    <property type="evidence" value="ECO:0007669"/>
    <property type="project" value="UniProtKB-KW"/>
</dbReference>
<dbReference type="InterPro" id="IPR012340">
    <property type="entry name" value="NA-bd_OB-fold"/>
</dbReference>
<dbReference type="FunFam" id="2.40.50.140:FF:000262">
    <property type="entry name" value="Protein BREAST CANCER SUSCEPTIBILITY 2 homolog B"/>
    <property type="match status" value="1"/>
</dbReference>
<dbReference type="AlphaFoldDB" id="A0A6A6LZL3"/>
<keyword evidence="3" id="KW-0238">DNA-binding</keyword>
<dbReference type="InterPro" id="IPR015252">
    <property type="entry name" value="BRCA2_hlx"/>
</dbReference>
<evidence type="ECO:0000256" key="2">
    <source>
        <dbReference type="ARBA" id="ARBA00022763"/>
    </source>
</evidence>
<dbReference type="Gene3D" id="2.40.50.140">
    <property type="entry name" value="Nucleic acid-binding proteins"/>
    <property type="match status" value="3"/>
</dbReference>
<keyword evidence="8" id="KW-1185">Reference proteome</keyword>
<protein>
    <recommendedName>
        <fullName evidence="6">Tower domain-containing protein</fullName>
    </recommendedName>
</protein>
<organism evidence="7 8">
    <name type="scientific">Hevea brasiliensis</name>
    <name type="common">Para rubber tree</name>
    <name type="synonym">Siphonia brasiliensis</name>
    <dbReference type="NCBI Taxonomy" id="3981"/>
    <lineage>
        <taxon>Eukaryota</taxon>
        <taxon>Viridiplantae</taxon>
        <taxon>Streptophyta</taxon>
        <taxon>Embryophyta</taxon>
        <taxon>Tracheophyta</taxon>
        <taxon>Spermatophyta</taxon>
        <taxon>Magnoliopsida</taxon>
        <taxon>eudicotyledons</taxon>
        <taxon>Gunneridae</taxon>
        <taxon>Pentapetalae</taxon>
        <taxon>rosids</taxon>
        <taxon>fabids</taxon>
        <taxon>Malpighiales</taxon>
        <taxon>Euphorbiaceae</taxon>
        <taxon>Crotonoideae</taxon>
        <taxon>Micrandreae</taxon>
        <taxon>Hevea</taxon>
    </lineage>
</organism>
<dbReference type="InterPro" id="IPR015187">
    <property type="entry name" value="BRCA2_OB_1"/>
</dbReference>
<name>A0A6A6LZL3_HEVBR</name>
<dbReference type="SUPFAM" id="SSF81878">
    <property type="entry name" value="BRCA2 tower domain"/>
    <property type="match status" value="1"/>
</dbReference>
<dbReference type="Pfam" id="PF00634">
    <property type="entry name" value="BRCA2"/>
    <property type="match status" value="2"/>
</dbReference>
<dbReference type="InterPro" id="IPR015205">
    <property type="entry name" value="Tower_dom"/>
</dbReference>
<evidence type="ECO:0000259" key="6">
    <source>
        <dbReference type="SMART" id="SM01341"/>
    </source>
</evidence>
<dbReference type="InterPro" id="IPR002093">
    <property type="entry name" value="BRCA2_repeat"/>
</dbReference>
<comment type="caution">
    <text evidence="7">The sequence shown here is derived from an EMBL/GenBank/DDBJ whole genome shotgun (WGS) entry which is preliminary data.</text>
</comment>
<evidence type="ECO:0000313" key="8">
    <source>
        <dbReference type="Proteomes" id="UP000467840"/>
    </source>
</evidence>
<gene>
    <name evidence="7" type="ORF">GH714_018401</name>
</gene>
<keyword evidence="4" id="KW-0233">DNA recombination</keyword>
<evidence type="ECO:0000313" key="7">
    <source>
        <dbReference type="EMBL" id="KAF2306474.1"/>
    </source>
</evidence>
<accession>A0A6A6LZL3</accession>
<dbReference type="GO" id="GO:0000724">
    <property type="term" value="P:double-strand break repair via homologous recombination"/>
    <property type="evidence" value="ECO:0007669"/>
    <property type="project" value="InterPro"/>
</dbReference>
<dbReference type="EMBL" id="JAAGAX010000008">
    <property type="protein sequence ID" value="KAF2306474.1"/>
    <property type="molecule type" value="Genomic_DNA"/>
</dbReference>
<dbReference type="SUPFAM" id="SSF81872">
    <property type="entry name" value="BRCA2 helical domain"/>
    <property type="match status" value="1"/>
</dbReference>
<dbReference type="InterPro" id="IPR036315">
    <property type="entry name" value="BRCA2_hlx_sf"/>
</dbReference>
<dbReference type="PANTHER" id="PTHR11289">
    <property type="entry name" value="BREAST CANCER TYPE 2 SUSCEPTIBILITY PROTEIN BRCA2"/>
    <property type="match status" value="1"/>
</dbReference>
<dbReference type="SMART" id="SM01341">
    <property type="entry name" value="Tower"/>
    <property type="match status" value="1"/>
</dbReference>
<feature type="domain" description="Tower" evidence="6">
    <location>
        <begin position="466"/>
        <end position="507"/>
    </location>
</feature>
<dbReference type="Proteomes" id="UP000467840">
    <property type="component" value="Chromosome 9"/>
</dbReference>
<evidence type="ECO:0000256" key="1">
    <source>
        <dbReference type="ARBA" id="ARBA00022737"/>
    </source>
</evidence>
<keyword evidence="5" id="KW-0234">DNA repair</keyword>
<dbReference type="SUPFAM" id="SSF50249">
    <property type="entry name" value="Nucleic acid-binding proteins"/>
    <property type="match status" value="2"/>
</dbReference>